<dbReference type="AlphaFoldDB" id="A0A6J4NLQ3"/>
<accession>A0A6J4NLQ3</accession>
<proteinExistence type="predicted"/>
<sequence>MSLPLRRFISTGRRSGGRMPGTGQNGGGQTGGGWNGSGDPPPSGGRGAVLG</sequence>
<organism evidence="2">
    <name type="scientific">uncultured Phycisphaerae bacterium</name>
    <dbReference type="NCBI Taxonomy" id="904963"/>
    <lineage>
        <taxon>Bacteria</taxon>
        <taxon>Pseudomonadati</taxon>
        <taxon>Planctomycetota</taxon>
        <taxon>Phycisphaerae</taxon>
        <taxon>environmental samples</taxon>
    </lineage>
</organism>
<reference evidence="2" key="1">
    <citation type="submission" date="2020-02" db="EMBL/GenBank/DDBJ databases">
        <authorList>
            <person name="Meier V. D."/>
        </authorList>
    </citation>
    <scope>NUCLEOTIDE SEQUENCE</scope>
    <source>
        <strain evidence="2">AVDCRST_MAG64</strain>
    </source>
</reference>
<evidence type="ECO:0000313" key="2">
    <source>
        <dbReference type="EMBL" id="CAA9391137.1"/>
    </source>
</evidence>
<feature type="region of interest" description="Disordered" evidence="1">
    <location>
        <begin position="1"/>
        <end position="51"/>
    </location>
</feature>
<protein>
    <submittedName>
        <fullName evidence="2">Uncharacterized protein</fullName>
    </submittedName>
</protein>
<name>A0A6J4NLQ3_9BACT</name>
<gene>
    <name evidence="2" type="ORF">AVDCRST_MAG64-1197</name>
</gene>
<dbReference type="EMBL" id="CADCUQ010000276">
    <property type="protein sequence ID" value="CAA9391137.1"/>
    <property type="molecule type" value="Genomic_DNA"/>
</dbReference>
<evidence type="ECO:0000256" key="1">
    <source>
        <dbReference type="SAM" id="MobiDB-lite"/>
    </source>
</evidence>
<feature type="compositionally biased region" description="Gly residues" evidence="1">
    <location>
        <begin position="18"/>
        <end position="36"/>
    </location>
</feature>